<evidence type="ECO:0000313" key="1">
    <source>
        <dbReference type="EMBL" id="SHL36863.1"/>
    </source>
</evidence>
<sequence length="262" mass="29903">MVSDKKLVTLYREARDFLEAIAGRDVEELLAFTRYAKVTDMQEVFWRFARSLCNKRGMPATIGDVDDLEPFLFGFDPVRTADKYGGDWRRLFTAIREGYTPPGPMDMSREGSYWVVFTKGLLSGALFLSRIGTFSGFENFVAGFAHHPIALAGLPIIIERFIYGMGFPLACDWLREMGYTDYAKPDIHVLTIFIECGIVREWDTFQSFKILAHMGRLVGEPPAVVDKVLWFIGSGRFLPGDEPVTRYRNAFVEYVNPMMEKL</sequence>
<dbReference type="OrthoDB" id="7059181at2"/>
<dbReference type="STRING" id="1121393.SAMN02745216_05081"/>
<evidence type="ECO:0000313" key="2">
    <source>
        <dbReference type="Proteomes" id="UP000183994"/>
    </source>
</evidence>
<dbReference type="EMBL" id="FQZU01000063">
    <property type="protein sequence ID" value="SHL36863.1"/>
    <property type="molecule type" value="Genomic_DNA"/>
</dbReference>
<reference evidence="2" key="1">
    <citation type="submission" date="2016-11" db="EMBL/GenBank/DDBJ databases">
        <authorList>
            <person name="Varghese N."/>
            <person name="Submissions S."/>
        </authorList>
    </citation>
    <scope>NUCLEOTIDE SEQUENCE [LARGE SCALE GENOMIC DNA]</scope>
    <source>
        <strain evidence="2">DSM 16219</strain>
    </source>
</reference>
<dbReference type="AlphaFoldDB" id="A0A1M7A2V1"/>
<dbReference type="RefSeq" id="WP_073479049.1">
    <property type="nucleotide sequence ID" value="NZ_FQZU01000063.1"/>
</dbReference>
<organism evidence="1 2">
    <name type="scientific">Desulfatibacillum alkenivorans DSM 16219</name>
    <dbReference type="NCBI Taxonomy" id="1121393"/>
    <lineage>
        <taxon>Bacteria</taxon>
        <taxon>Pseudomonadati</taxon>
        <taxon>Thermodesulfobacteriota</taxon>
        <taxon>Desulfobacteria</taxon>
        <taxon>Desulfobacterales</taxon>
        <taxon>Desulfatibacillaceae</taxon>
        <taxon>Desulfatibacillum</taxon>
    </lineage>
</organism>
<keyword evidence="2" id="KW-1185">Reference proteome</keyword>
<name>A0A1M7A2V1_9BACT</name>
<protein>
    <submittedName>
        <fullName evidence="1">Uncharacterized protein</fullName>
    </submittedName>
</protein>
<proteinExistence type="predicted"/>
<accession>A0A1M7A2V1</accession>
<gene>
    <name evidence="1" type="ORF">SAMN02745216_05081</name>
</gene>
<dbReference type="Proteomes" id="UP000183994">
    <property type="component" value="Unassembled WGS sequence"/>
</dbReference>